<proteinExistence type="predicted"/>
<dbReference type="Proteomes" id="UP000033860">
    <property type="component" value="Unassembled WGS sequence"/>
</dbReference>
<gene>
    <name evidence="1" type="ORF">UX85_C0001G0170</name>
</gene>
<accession>A0A0G1RXW4</accession>
<protein>
    <submittedName>
        <fullName evidence="1">Uncharacterized protein</fullName>
    </submittedName>
</protein>
<dbReference type="AlphaFoldDB" id="A0A0G1RXW4"/>
<name>A0A0G1RXW4_9BACT</name>
<sequence length="151" mass="17083">MSPTIEALEGINPVPTERQDLTFDCFRITINDQPLNIRDFDQLADEFFIGGAGVRLKFIVAEDTMYVFSGAVYHSDFADALRSINPQTQIQCAGKIHLGVTPEHRVSRQLDLEATTLNPDDVRGSKDFYTEKLETEFSKHFALVPEIQGYR</sequence>
<evidence type="ECO:0000313" key="2">
    <source>
        <dbReference type="Proteomes" id="UP000033860"/>
    </source>
</evidence>
<evidence type="ECO:0000313" key="1">
    <source>
        <dbReference type="EMBL" id="KKU61956.1"/>
    </source>
</evidence>
<dbReference type="EMBL" id="LCNT01000001">
    <property type="protein sequence ID" value="KKU61956.1"/>
    <property type="molecule type" value="Genomic_DNA"/>
</dbReference>
<comment type="caution">
    <text evidence="1">The sequence shown here is derived from an EMBL/GenBank/DDBJ whole genome shotgun (WGS) entry which is preliminary data.</text>
</comment>
<organism evidence="1 2">
    <name type="scientific">Candidatus Beckwithbacteria bacterium GW2011_GWB1_47_15</name>
    <dbReference type="NCBI Taxonomy" id="1618371"/>
    <lineage>
        <taxon>Bacteria</taxon>
        <taxon>Candidatus Beckwithiibacteriota</taxon>
    </lineage>
</organism>
<reference evidence="1 2" key="1">
    <citation type="journal article" date="2015" name="Nature">
        <title>rRNA introns, odd ribosomes, and small enigmatic genomes across a large radiation of phyla.</title>
        <authorList>
            <person name="Brown C.T."/>
            <person name="Hug L.A."/>
            <person name="Thomas B.C."/>
            <person name="Sharon I."/>
            <person name="Castelle C.J."/>
            <person name="Singh A."/>
            <person name="Wilkins M.J."/>
            <person name="Williams K.H."/>
            <person name="Banfield J.F."/>
        </authorList>
    </citation>
    <scope>NUCLEOTIDE SEQUENCE [LARGE SCALE GENOMIC DNA]</scope>
</reference>